<feature type="region of interest" description="Disordered" evidence="1">
    <location>
        <begin position="84"/>
        <end position="125"/>
    </location>
</feature>
<dbReference type="EMBL" id="KL584719">
    <property type="protein sequence ID" value="KEQ69855.1"/>
    <property type="molecule type" value="Genomic_DNA"/>
</dbReference>
<organism evidence="2 3">
    <name type="scientific">Aureobasidium namibiae CBS 147.97</name>
    <dbReference type="NCBI Taxonomy" id="1043004"/>
    <lineage>
        <taxon>Eukaryota</taxon>
        <taxon>Fungi</taxon>
        <taxon>Dikarya</taxon>
        <taxon>Ascomycota</taxon>
        <taxon>Pezizomycotina</taxon>
        <taxon>Dothideomycetes</taxon>
        <taxon>Dothideomycetidae</taxon>
        <taxon>Dothideales</taxon>
        <taxon>Saccotheciaceae</taxon>
        <taxon>Aureobasidium</taxon>
    </lineage>
</organism>
<protein>
    <submittedName>
        <fullName evidence="2">Uncharacterized protein</fullName>
    </submittedName>
</protein>
<name>A0A074W9S5_9PEZI</name>
<dbReference type="OrthoDB" id="3888555at2759"/>
<sequence length="401" mass="44304">MSGIHGLREQILANLDHVELMTPTSELNIVVENVRGTEQGYNAFISDRVSRKRLFDWSECHESVAASLEVLLEYTCLMVETHRENPEDWRKQSTHMIRRRLEQSSPRTEIPSEGEDDRASSVLTHGQKRDASAMEFVEDDEHFAGFTRIPPRLRLPPDVIDIYREESAGRGPLLPPVGGSLVAARVCDLLPSTASDGAKKMLFEIVTSPLYSSPEGAVAITHLTYKTGLEYSELRGYAEELERSGHAEHTSLYSWRAVHFYCRSIMTVVGAPGRMTLTRTGPSGIQTFAGFATVPSPSRLQCGEVSIPERGPARNADLAHVVCETLPADISVGAQKLLYELITRPQLAASGGIRLSSIASDHDLDMRLMLKYAEELRAAGHAEAIDPDEAVWRPTNLSTAL</sequence>
<dbReference type="GeneID" id="25417443"/>
<gene>
    <name evidence="2" type="ORF">M436DRAFT_84911</name>
</gene>
<evidence type="ECO:0000313" key="2">
    <source>
        <dbReference type="EMBL" id="KEQ69855.1"/>
    </source>
</evidence>
<evidence type="ECO:0000256" key="1">
    <source>
        <dbReference type="SAM" id="MobiDB-lite"/>
    </source>
</evidence>
<dbReference type="AlphaFoldDB" id="A0A074W9S5"/>
<dbReference type="RefSeq" id="XP_013424164.1">
    <property type="nucleotide sequence ID" value="XM_013568710.1"/>
</dbReference>
<keyword evidence="3" id="KW-1185">Reference proteome</keyword>
<reference evidence="2 3" key="1">
    <citation type="journal article" date="2014" name="BMC Genomics">
        <title>Genome sequencing of four Aureobasidium pullulans varieties: biotechnological potential, stress tolerance, and description of new species.</title>
        <authorList>
            <person name="Gostin Ar C."/>
            <person name="Ohm R.A."/>
            <person name="Kogej T."/>
            <person name="Sonjak S."/>
            <person name="Turk M."/>
            <person name="Zajc J."/>
            <person name="Zalar P."/>
            <person name="Grube M."/>
            <person name="Sun H."/>
            <person name="Han J."/>
            <person name="Sharma A."/>
            <person name="Chiniquy J."/>
            <person name="Ngan C.Y."/>
            <person name="Lipzen A."/>
            <person name="Barry K."/>
            <person name="Grigoriev I.V."/>
            <person name="Gunde-Cimerman N."/>
        </authorList>
    </citation>
    <scope>NUCLEOTIDE SEQUENCE [LARGE SCALE GENOMIC DNA]</scope>
    <source>
        <strain evidence="2 3">CBS 147.97</strain>
    </source>
</reference>
<accession>A0A074W9S5</accession>
<dbReference type="HOGENOM" id="CLU_686927_0_0_1"/>
<evidence type="ECO:0000313" key="3">
    <source>
        <dbReference type="Proteomes" id="UP000027730"/>
    </source>
</evidence>
<proteinExistence type="predicted"/>
<dbReference type="Proteomes" id="UP000027730">
    <property type="component" value="Unassembled WGS sequence"/>
</dbReference>